<organism evidence="1 2">
    <name type="scientific">Cytobacillus stercorigallinarum</name>
    <dbReference type="NCBI Taxonomy" id="2762240"/>
    <lineage>
        <taxon>Bacteria</taxon>
        <taxon>Bacillati</taxon>
        <taxon>Bacillota</taxon>
        <taxon>Bacilli</taxon>
        <taxon>Bacillales</taxon>
        <taxon>Bacillaceae</taxon>
        <taxon>Cytobacillus</taxon>
    </lineage>
</organism>
<dbReference type="Proteomes" id="UP000657931">
    <property type="component" value="Unassembled WGS sequence"/>
</dbReference>
<evidence type="ECO:0000313" key="1">
    <source>
        <dbReference type="EMBL" id="MBD7937112.1"/>
    </source>
</evidence>
<comment type="caution">
    <text evidence="1">The sequence shown here is derived from an EMBL/GenBank/DDBJ whole genome shotgun (WGS) entry which is preliminary data.</text>
</comment>
<gene>
    <name evidence="1" type="ORF">H9655_08715</name>
</gene>
<accession>A0ABR8QNK0</accession>
<evidence type="ECO:0000313" key="2">
    <source>
        <dbReference type="Proteomes" id="UP000657931"/>
    </source>
</evidence>
<proteinExistence type="predicted"/>
<dbReference type="EMBL" id="JACSQT010000003">
    <property type="protein sequence ID" value="MBD7937112.1"/>
    <property type="molecule type" value="Genomic_DNA"/>
</dbReference>
<name>A0ABR8QNK0_9BACI</name>
<dbReference type="RefSeq" id="WP_191813020.1">
    <property type="nucleotide sequence ID" value="NZ_JACSQT010000003.1"/>
</dbReference>
<dbReference type="Gene3D" id="1.10.10.10">
    <property type="entry name" value="Winged helix-like DNA-binding domain superfamily/Winged helix DNA-binding domain"/>
    <property type="match status" value="1"/>
</dbReference>
<protein>
    <submittedName>
        <fullName evidence="1">Helix-turn-helix domain-containing protein</fullName>
    </submittedName>
</protein>
<sequence length="269" mass="31259">MKNRIDVIAQEESYSNLSSFDDIELMNKTVRKYRDVITASIKRADVQKRLIALLEILKRHSCKQIGVSYMCKNTIAAKLEVSYKTVQRLMKKLVDLRMIRQVEMKRKKNMLQTANAVIILPVKEEVTNKQSVKKSMKCPTIKTTSSSLKQNIKRLNKRNNSVKLSSANYIAHWVPKSFAELTRYFYSEAKAIEEFWKVVKQCNRVVDHMNGLRAFTEDQELEIGVQAFKEFVMKIKSGAKIIKGEFAYFNGIVNNLMDKLYFDDAFMSR</sequence>
<keyword evidence="2" id="KW-1185">Reference proteome</keyword>
<reference evidence="1 2" key="1">
    <citation type="submission" date="2020-08" db="EMBL/GenBank/DDBJ databases">
        <title>A Genomic Blueprint of the Chicken Gut Microbiome.</title>
        <authorList>
            <person name="Gilroy R."/>
            <person name="Ravi A."/>
            <person name="Getino M."/>
            <person name="Pursley I."/>
            <person name="Horton D.L."/>
            <person name="Alikhan N.-F."/>
            <person name="Baker D."/>
            <person name="Gharbi K."/>
            <person name="Hall N."/>
            <person name="Watson M."/>
            <person name="Adriaenssens E.M."/>
            <person name="Foster-Nyarko E."/>
            <person name="Jarju S."/>
            <person name="Secka A."/>
            <person name="Antonio M."/>
            <person name="Oren A."/>
            <person name="Chaudhuri R."/>
            <person name="La Ragione R.M."/>
            <person name="Hildebrand F."/>
            <person name="Pallen M.J."/>
        </authorList>
    </citation>
    <scope>NUCLEOTIDE SEQUENCE [LARGE SCALE GENOMIC DNA]</scope>
    <source>
        <strain evidence="1 2">Sa5YUA1</strain>
    </source>
</reference>
<dbReference type="InterPro" id="IPR036388">
    <property type="entry name" value="WH-like_DNA-bd_sf"/>
</dbReference>